<dbReference type="EMBL" id="CP071247">
    <property type="protein sequence ID" value="QSP94874.1"/>
    <property type="molecule type" value="Genomic_DNA"/>
</dbReference>
<name>A0ABX7MU19_9GAMM</name>
<dbReference type="Pfam" id="PF18914">
    <property type="entry name" value="DUF5666"/>
    <property type="match status" value="4"/>
</dbReference>
<dbReference type="RefSeq" id="WP_206644081.1">
    <property type="nucleotide sequence ID" value="NZ_CP071247.1"/>
</dbReference>
<accession>A0ABX7MU19</accession>
<evidence type="ECO:0000313" key="3">
    <source>
        <dbReference type="Proteomes" id="UP000663555"/>
    </source>
</evidence>
<proteinExistence type="predicted"/>
<sequence>MKRHLRNRIVGLAAGTVTFGVISACGGGGSDLGIADGGIRGTGSSVGPVSGFGSVFVNGVKFNTDSIPNQEVESDDGIEFETDLRKGMILRIEGQWRDDGTGTADQLIYDDTLRGPVDQVVADPSGAGDFATLTVMGQSVRVNRQTFVRGTTYATLLSAAAITEHVRVSAWRQADGSYRAGYIETIAVDATDVELEGQVSAVDVEQNRFTIGTITVEYDEDSVSFGSGLTEPALGTATILEVEGSLAGNVLTASTIDRADGRRFSRNAGEDIQLTATIDASYTASGTAARPGEFRIGEQTIRVTDATELDDDLEVSDLNEGLLVQVEGEFLSDNVIEAEKIELRDGNAKVDGVITSAADNVFLIGGVEVRVLSTTAFTVEGGFDMSFETLPIGTTTVEVEGVEKQQGTDVFIEALKVQVDDEAAAAEDRIQYKLEGKLAAISPGAITILGVTIDAASTSYADNSQAEITSRFGNGEVVILKVEYVRDGDSFTAVEIELEDNDDD</sequence>
<evidence type="ECO:0000313" key="2">
    <source>
        <dbReference type="EMBL" id="QSP94874.1"/>
    </source>
</evidence>
<keyword evidence="3" id="KW-1185">Reference proteome</keyword>
<dbReference type="Proteomes" id="UP000663555">
    <property type="component" value="Chromosome"/>
</dbReference>
<dbReference type="PROSITE" id="PS51257">
    <property type="entry name" value="PROKAR_LIPOPROTEIN"/>
    <property type="match status" value="1"/>
</dbReference>
<feature type="domain" description="DUF5666" evidence="1">
    <location>
        <begin position="196"/>
        <end position="256"/>
    </location>
</feature>
<feature type="domain" description="DUF5666" evidence="1">
    <location>
        <begin position="115"/>
        <end position="184"/>
    </location>
</feature>
<feature type="domain" description="DUF5666" evidence="1">
    <location>
        <begin position="435"/>
        <end position="497"/>
    </location>
</feature>
<protein>
    <recommendedName>
        <fullName evidence="1">DUF5666 domain-containing protein</fullName>
    </recommendedName>
</protein>
<feature type="domain" description="DUF5666" evidence="1">
    <location>
        <begin position="290"/>
        <end position="342"/>
    </location>
</feature>
<dbReference type="InterPro" id="IPR043724">
    <property type="entry name" value="DUF5666"/>
</dbReference>
<evidence type="ECO:0000259" key="1">
    <source>
        <dbReference type="Pfam" id="PF18914"/>
    </source>
</evidence>
<gene>
    <name evidence="2" type="ORF">LPB19_00135</name>
</gene>
<reference evidence="2 3" key="1">
    <citation type="submission" date="2021-03" db="EMBL/GenBank/DDBJ databases">
        <title>Genome sequencing of Marinobacter sp. LPB0319.</title>
        <authorList>
            <person name="Kim J."/>
        </authorList>
    </citation>
    <scope>NUCLEOTIDE SEQUENCE [LARGE SCALE GENOMIC DNA]</scope>
    <source>
        <strain evidence="2 3">LPB0319</strain>
    </source>
</reference>
<organism evidence="2 3">
    <name type="scientific">Marinobacter salinisoli</name>
    <dbReference type="NCBI Taxonomy" id="2769486"/>
    <lineage>
        <taxon>Bacteria</taxon>
        <taxon>Pseudomonadati</taxon>
        <taxon>Pseudomonadota</taxon>
        <taxon>Gammaproteobacteria</taxon>
        <taxon>Pseudomonadales</taxon>
        <taxon>Marinobacteraceae</taxon>
        <taxon>Marinobacter</taxon>
    </lineage>
</organism>